<dbReference type="InterPro" id="IPR004358">
    <property type="entry name" value="Sig_transdc_His_kin-like_C"/>
</dbReference>
<dbReference type="InterPro" id="IPR003661">
    <property type="entry name" value="HisK_dim/P_dom"/>
</dbReference>
<dbReference type="PRINTS" id="PR00344">
    <property type="entry name" value="BCTRLSENSOR"/>
</dbReference>
<keyword evidence="4" id="KW-0597">Phosphoprotein</keyword>
<dbReference type="InterPro" id="IPR003660">
    <property type="entry name" value="HAMP_dom"/>
</dbReference>
<evidence type="ECO:0000313" key="13">
    <source>
        <dbReference type="EMBL" id="MBD8049491.1"/>
    </source>
</evidence>
<dbReference type="Pfam" id="PF08521">
    <property type="entry name" value="2CSK_N"/>
    <property type="match status" value="1"/>
</dbReference>
<evidence type="ECO:0000256" key="2">
    <source>
        <dbReference type="ARBA" id="ARBA00004370"/>
    </source>
</evidence>
<dbReference type="AlphaFoldDB" id="A0A927IKT6"/>
<dbReference type="SMART" id="SM00388">
    <property type="entry name" value="HisKA"/>
    <property type="match status" value="1"/>
</dbReference>
<evidence type="ECO:0000256" key="10">
    <source>
        <dbReference type="ARBA" id="ARBA00023136"/>
    </source>
</evidence>
<comment type="catalytic activity">
    <reaction evidence="1">
        <text>ATP + protein L-histidine = ADP + protein N-phospho-L-histidine.</text>
        <dbReference type="EC" id="2.7.13.3"/>
    </reaction>
</comment>
<dbReference type="Gene3D" id="3.30.565.10">
    <property type="entry name" value="Histidine kinase-like ATPase, C-terminal domain"/>
    <property type="match status" value="1"/>
</dbReference>
<gene>
    <name evidence="13" type="ORF">IC609_02970</name>
</gene>
<dbReference type="RefSeq" id="WP_191817953.1">
    <property type="nucleotide sequence ID" value="NZ_JACYFT010000001.1"/>
</dbReference>
<evidence type="ECO:0000256" key="6">
    <source>
        <dbReference type="ARBA" id="ARBA00022692"/>
    </source>
</evidence>
<dbReference type="SUPFAM" id="SSF47384">
    <property type="entry name" value="Homodimeric domain of signal transducing histidine kinase"/>
    <property type="match status" value="1"/>
</dbReference>
<dbReference type="PROSITE" id="PS50109">
    <property type="entry name" value="HIS_KIN"/>
    <property type="match status" value="1"/>
</dbReference>
<keyword evidence="9" id="KW-0902">Two-component regulatory system</keyword>
<keyword evidence="6" id="KW-0812">Transmembrane</keyword>
<comment type="subcellular location">
    <subcellularLocation>
        <location evidence="2">Membrane</location>
    </subcellularLocation>
</comment>
<dbReference type="InterPro" id="IPR003594">
    <property type="entry name" value="HATPase_dom"/>
</dbReference>
<dbReference type="GO" id="GO:0000155">
    <property type="term" value="F:phosphorelay sensor kinase activity"/>
    <property type="evidence" value="ECO:0007669"/>
    <property type="project" value="InterPro"/>
</dbReference>
<protein>
    <recommendedName>
        <fullName evidence="3">histidine kinase</fullName>
        <ecNumber evidence="3">2.7.13.3</ecNumber>
    </recommendedName>
</protein>
<dbReference type="InterPro" id="IPR013727">
    <property type="entry name" value="2CSK_N"/>
</dbReference>
<dbReference type="PANTHER" id="PTHR45436">
    <property type="entry name" value="SENSOR HISTIDINE KINASE YKOH"/>
    <property type="match status" value="1"/>
</dbReference>
<evidence type="ECO:0000256" key="4">
    <source>
        <dbReference type="ARBA" id="ARBA00022553"/>
    </source>
</evidence>
<reference evidence="13" key="1">
    <citation type="submission" date="2020-09" db="EMBL/GenBank/DDBJ databases">
        <title>Genome seq and assembly of Limnohabitants sp.</title>
        <authorList>
            <person name="Chhetri G."/>
        </authorList>
    </citation>
    <scope>NUCLEOTIDE SEQUENCE</scope>
    <source>
        <strain evidence="13">JUR4</strain>
    </source>
</reference>
<dbReference type="InterPro" id="IPR005467">
    <property type="entry name" value="His_kinase_dom"/>
</dbReference>
<dbReference type="SUPFAM" id="SSF55874">
    <property type="entry name" value="ATPase domain of HSP90 chaperone/DNA topoisomerase II/histidine kinase"/>
    <property type="match status" value="1"/>
</dbReference>
<comment type="caution">
    <text evidence="13">The sequence shown here is derived from an EMBL/GenBank/DDBJ whole genome shotgun (WGS) entry which is preliminary data.</text>
</comment>
<evidence type="ECO:0000256" key="1">
    <source>
        <dbReference type="ARBA" id="ARBA00000085"/>
    </source>
</evidence>
<dbReference type="GO" id="GO:0005886">
    <property type="term" value="C:plasma membrane"/>
    <property type="evidence" value="ECO:0007669"/>
    <property type="project" value="TreeGrafter"/>
</dbReference>
<keyword evidence="10" id="KW-0472">Membrane</keyword>
<dbReference type="Proteomes" id="UP000647424">
    <property type="component" value="Unassembled WGS sequence"/>
</dbReference>
<dbReference type="SMART" id="SM00387">
    <property type="entry name" value="HATPase_c"/>
    <property type="match status" value="1"/>
</dbReference>
<dbReference type="Pfam" id="PF00512">
    <property type="entry name" value="HisKA"/>
    <property type="match status" value="1"/>
</dbReference>
<dbReference type="PROSITE" id="PS50885">
    <property type="entry name" value="HAMP"/>
    <property type="match status" value="1"/>
</dbReference>
<name>A0A927IKT6_9BURK</name>
<evidence type="ECO:0000256" key="9">
    <source>
        <dbReference type="ARBA" id="ARBA00023012"/>
    </source>
</evidence>
<keyword evidence="5" id="KW-0808">Transferase</keyword>
<dbReference type="InterPro" id="IPR050428">
    <property type="entry name" value="TCS_sensor_his_kinase"/>
</dbReference>
<proteinExistence type="predicted"/>
<feature type="domain" description="HAMP" evidence="12">
    <location>
        <begin position="191"/>
        <end position="243"/>
    </location>
</feature>
<evidence type="ECO:0000256" key="5">
    <source>
        <dbReference type="ARBA" id="ARBA00022679"/>
    </source>
</evidence>
<dbReference type="EMBL" id="JACYFT010000001">
    <property type="protein sequence ID" value="MBD8049491.1"/>
    <property type="molecule type" value="Genomic_DNA"/>
</dbReference>
<evidence type="ECO:0000256" key="3">
    <source>
        <dbReference type="ARBA" id="ARBA00012438"/>
    </source>
</evidence>
<dbReference type="CDD" id="cd00075">
    <property type="entry name" value="HATPase"/>
    <property type="match status" value="1"/>
</dbReference>
<evidence type="ECO:0000256" key="7">
    <source>
        <dbReference type="ARBA" id="ARBA00022777"/>
    </source>
</evidence>
<dbReference type="InterPro" id="IPR036097">
    <property type="entry name" value="HisK_dim/P_sf"/>
</dbReference>
<evidence type="ECO:0000313" key="14">
    <source>
        <dbReference type="Proteomes" id="UP000647424"/>
    </source>
</evidence>
<organism evidence="13 14">
    <name type="scientific">Limnohabitans radicicola</name>
    <dbReference type="NCBI Taxonomy" id="2771427"/>
    <lineage>
        <taxon>Bacteria</taxon>
        <taxon>Pseudomonadati</taxon>
        <taxon>Pseudomonadota</taxon>
        <taxon>Betaproteobacteria</taxon>
        <taxon>Burkholderiales</taxon>
        <taxon>Comamonadaceae</taxon>
        <taxon>Limnohabitans</taxon>
    </lineage>
</organism>
<evidence type="ECO:0000259" key="11">
    <source>
        <dbReference type="PROSITE" id="PS50109"/>
    </source>
</evidence>
<dbReference type="Gene3D" id="1.10.287.130">
    <property type="match status" value="1"/>
</dbReference>
<dbReference type="PANTHER" id="PTHR45436:SF1">
    <property type="entry name" value="SENSOR PROTEIN QSEC"/>
    <property type="match status" value="1"/>
</dbReference>
<evidence type="ECO:0000256" key="8">
    <source>
        <dbReference type="ARBA" id="ARBA00022989"/>
    </source>
</evidence>
<keyword evidence="14" id="KW-1185">Reference proteome</keyword>
<accession>A0A927IKT6</accession>
<dbReference type="EC" id="2.7.13.3" evidence="3"/>
<keyword evidence="7 13" id="KW-0418">Kinase</keyword>
<dbReference type="Pfam" id="PF02518">
    <property type="entry name" value="HATPase_c"/>
    <property type="match status" value="1"/>
</dbReference>
<feature type="domain" description="Histidine kinase" evidence="11">
    <location>
        <begin position="251"/>
        <end position="459"/>
    </location>
</feature>
<evidence type="ECO:0000259" key="12">
    <source>
        <dbReference type="PROSITE" id="PS50885"/>
    </source>
</evidence>
<dbReference type="InterPro" id="IPR036890">
    <property type="entry name" value="HATPase_C_sf"/>
</dbReference>
<sequence>MLTRSLRRRLLSWILLPLLGLMAINAYVSYGNAVHGANEAYDRSLYLAARTLAEELEIKDGHLQLDVMGAAGYLFENHTGSRLFYKVTTPQGQWLAGDASLPDVPARAASAVKYFALVQFDDALYAGQSVRLAQLTHVMEEAGLPHPLVKITVAETMEVRQQLIEHILRDTLSSQGVLLLAAALLVVWGVQRGIRPLESFRQQLADKAVDDFSPIHSSEVPRELRPLMETLNSYLERLGRLIDIRKRFLDNAAHQLRTPLTVLKTQLALAQRNAEPSQLQHVLRAAGQTTDDAVRLTEQLLAMTRVEHAREMHSPEVVDLVDLARQVTRAHSLRAHQEGDDLGLEVQAPDVQVQGVALLLQEALSNLIDNAIHHCPVGARITVRVGKTWLEVQDDGLGISSVDQPHVFERFYRAAPSGVPGSGLGLAIVKEIASQHGAQVSVHSPVLDGRGTLIRIHWP</sequence>
<dbReference type="CDD" id="cd00082">
    <property type="entry name" value="HisKA"/>
    <property type="match status" value="1"/>
</dbReference>
<keyword evidence="8" id="KW-1133">Transmembrane helix</keyword>